<evidence type="ECO:0000313" key="2">
    <source>
        <dbReference type="EMBL" id="KGN36370.1"/>
    </source>
</evidence>
<dbReference type="AlphaFoldDB" id="A0A0A0JFZ0"/>
<name>A0A0A0JFZ0_9MICO</name>
<keyword evidence="1" id="KW-1133">Transmembrane helix</keyword>
<dbReference type="eggNOG" id="ENOG50324SF">
    <property type="taxonomic scope" value="Bacteria"/>
</dbReference>
<keyword evidence="1" id="KW-0472">Membrane</keyword>
<dbReference type="EMBL" id="AVPK01000011">
    <property type="protein sequence ID" value="KGN36370.1"/>
    <property type="molecule type" value="Genomic_DNA"/>
</dbReference>
<keyword evidence="1" id="KW-0812">Transmembrane</keyword>
<accession>A0A0A0JFZ0</accession>
<dbReference type="STRING" id="1385521.N803_05360"/>
<organism evidence="2 3">
    <name type="scientific">Knoellia subterranea KCTC 19937</name>
    <dbReference type="NCBI Taxonomy" id="1385521"/>
    <lineage>
        <taxon>Bacteria</taxon>
        <taxon>Bacillati</taxon>
        <taxon>Actinomycetota</taxon>
        <taxon>Actinomycetes</taxon>
        <taxon>Micrococcales</taxon>
        <taxon>Intrasporangiaceae</taxon>
        <taxon>Knoellia</taxon>
    </lineage>
</organism>
<keyword evidence="3" id="KW-1185">Reference proteome</keyword>
<feature type="transmembrane region" description="Helical" evidence="1">
    <location>
        <begin position="104"/>
        <end position="125"/>
    </location>
</feature>
<dbReference type="Proteomes" id="UP000030011">
    <property type="component" value="Unassembled WGS sequence"/>
</dbReference>
<protein>
    <submittedName>
        <fullName evidence="2">Uncharacterized protein</fullName>
    </submittedName>
</protein>
<gene>
    <name evidence="2" type="ORF">N803_05360</name>
</gene>
<proteinExistence type="predicted"/>
<evidence type="ECO:0000313" key="3">
    <source>
        <dbReference type="Proteomes" id="UP000030011"/>
    </source>
</evidence>
<comment type="caution">
    <text evidence="2">The sequence shown here is derived from an EMBL/GenBank/DDBJ whole genome shotgun (WGS) entry which is preliminary data.</text>
</comment>
<sequence>MATSRWEYAKSLAEQLRINGVAEPKVREIVAQVEAHTRMTGEDPVEAFGQPVDYAAQWQPLSGRHLLTQFLLGVVLAAGIMGVIKAVSVDRAWADPTPVTFDDLPTFGVFVALLGVLPWTVDLFLSRRRASRLGQSAPGLEWPLRWAAILGIGAAVSGAVWILGEPSDGTLFMAPRWLLLALGLATLPILFLAGPHPGMDSHPRPPGPAGHEPSWKSRMRRTFLNR</sequence>
<feature type="transmembrane region" description="Helical" evidence="1">
    <location>
        <begin position="176"/>
        <end position="194"/>
    </location>
</feature>
<feature type="transmembrane region" description="Helical" evidence="1">
    <location>
        <begin position="66"/>
        <end position="84"/>
    </location>
</feature>
<evidence type="ECO:0000256" key="1">
    <source>
        <dbReference type="SAM" id="Phobius"/>
    </source>
</evidence>
<reference evidence="2 3" key="1">
    <citation type="submission" date="2013-08" db="EMBL/GenBank/DDBJ databases">
        <title>The genome sequence of Knoellia subterranea.</title>
        <authorList>
            <person name="Zhu W."/>
            <person name="Wang G."/>
        </authorList>
    </citation>
    <scope>NUCLEOTIDE SEQUENCE [LARGE SCALE GENOMIC DNA]</scope>
    <source>
        <strain evidence="2 3">KCTC 19937</strain>
    </source>
</reference>
<feature type="transmembrane region" description="Helical" evidence="1">
    <location>
        <begin position="146"/>
        <end position="164"/>
    </location>
</feature>